<evidence type="ECO:0000313" key="2">
    <source>
        <dbReference type="Proteomes" id="UP000573697"/>
    </source>
</evidence>
<sequence>LLSLESSVSVSAHNAVVELAKAPGSAGLWDSFSFGLEPSALQEGLFVSEENVDGFLGTAFCPSPCSQSAQESQPLIEVLDVTEDRIQIRVE</sequence>
<accession>A0A7K5EU98</accession>
<feature type="non-terminal residue" evidence="1">
    <location>
        <position position="1"/>
    </location>
</feature>
<name>A0A7K5EU98_POLCE</name>
<comment type="caution">
    <text evidence="1">The sequence shown here is derived from an EMBL/GenBank/DDBJ whole genome shotgun (WGS) entry which is preliminary data.</text>
</comment>
<proteinExistence type="predicted"/>
<dbReference type="EMBL" id="VYXF01011905">
    <property type="protein sequence ID" value="NWS35495.1"/>
    <property type="molecule type" value="Genomic_DNA"/>
</dbReference>
<evidence type="ECO:0000313" key="1">
    <source>
        <dbReference type="EMBL" id="NWS35495.1"/>
    </source>
</evidence>
<dbReference type="AlphaFoldDB" id="A0A7K5EU98"/>
<reference evidence="1 2" key="1">
    <citation type="submission" date="2019-09" db="EMBL/GenBank/DDBJ databases">
        <title>Bird 10,000 Genomes (B10K) Project - Family phase.</title>
        <authorList>
            <person name="Zhang G."/>
        </authorList>
    </citation>
    <scope>NUCLEOTIDE SEQUENCE [LARGE SCALE GENOMIC DNA]</scope>
    <source>
        <strain evidence="1">B10K-DU-001-66</strain>
        <tissue evidence="1">Muscle</tissue>
    </source>
</reference>
<keyword evidence="2" id="KW-1185">Reference proteome</keyword>
<organism evidence="1 2">
    <name type="scientific">Polioptila caerulea</name>
    <name type="common">Blue-grey gnatcatcher</name>
    <dbReference type="NCBI Taxonomy" id="66707"/>
    <lineage>
        <taxon>Eukaryota</taxon>
        <taxon>Metazoa</taxon>
        <taxon>Chordata</taxon>
        <taxon>Craniata</taxon>
        <taxon>Vertebrata</taxon>
        <taxon>Euteleostomi</taxon>
        <taxon>Archelosauria</taxon>
        <taxon>Archosauria</taxon>
        <taxon>Dinosauria</taxon>
        <taxon>Saurischia</taxon>
        <taxon>Theropoda</taxon>
        <taxon>Coelurosauria</taxon>
        <taxon>Aves</taxon>
        <taxon>Neognathae</taxon>
        <taxon>Neoaves</taxon>
        <taxon>Telluraves</taxon>
        <taxon>Australaves</taxon>
        <taxon>Passeriformes</taxon>
        <taxon>Certhiidae</taxon>
        <taxon>Polioptilinae</taxon>
        <taxon>Polioptila</taxon>
    </lineage>
</organism>
<protein>
    <submittedName>
        <fullName evidence="1">KTU protein</fullName>
    </submittedName>
</protein>
<feature type="non-terminal residue" evidence="1">
    <location>
        <position position="91"/>
    </location>
</feature>
<gene>
    <name evidence="1" type="primary">Dnaaf2_0</name>
    <name evidence="1" type="ORF">POLCAE_R08727</name>
</gene>
<dbReference type="Proteomes" id="UP000573697">
    <property type="component" value="Unassembled WGS sequence"/>
</dbReference>